<name>A0A6P5IGR7_PHACI</name>
<dbReference type="PANTHER" id="PTHR19869:SF1">
    <property type="entry name" value="WD REPEAT-CONTAINING PROTEIN 31"/>
    <property type="match status" value="1"/>
</dbReference>
<dbReference type="KEGG" id="pcw:110193744"/>
<accession>A0A6P5IGR7</accession>
<evidence type="ECO:0000313" key="1">
    <source>
        <dbReference type="Proteomes" id="UP000515140"/>
    </source>
</evidence>
<dbReference type="InterPro" id="IPR040066">
    <property type="entry name" value="WDR31"/>
</dbReference>
<dbReference type="Proteomes" id="UP000515140">
    <property type="component" value="Unplaced"/>
</dbReference>
<dbReference type="InterPro" id="IPR015943">
    <property type="entry name" value="WD40/YVTN_repeat-like_dom_sf"/>
</dbReference>
<gene>
    <name evidence="2" type="primary">WDR31</name>
</gene>
<protein>
    <submittedName>
        <fullName evidence="2">WD repeat-containing protein 31</fullName>
    </submittedName>
</protein>
<dbReference type="PANTHER" id="PTHR19869">
    <property type="entry name" value="SPERMATID WD-REPEAT PROTEIN"/>
    <property type="match status" value="1"/>
</dbReference>
<dbReference type="InterPro" id="IPR036322">
    <property type="entry name" value="WD40_repeat_dom_sf"/>
</dbReference>
<dbReference type="GeneID" id="110193744"/>
<proteinExistence type="predicted"/>
<reference evidence="2" key="1">
    <citation type="submission" date="2025-08" db="UniProtKB">
        <authorList>
            <consortium name="RefSeq"/>
        </authorList>
    </citation>
    <scope>IDENTIFICATION</scope>
    <source>
        <tissue evidence="2">Spleen</tissue>
    </source>
</reference>
<sequence length="101" mass="11565">MGKLQSKIKHNTYRYRTEGYVEENGSTKVVQEYKQAHTDAVNSVTAVNSDICVSGGKDKMVVAYNWRCGDIMKQFKGHEREITKHQNKYTGIKKIGFCCKK</sequence>
<organism evidence="1 2">
    <name type="scientific">Phascolarctos cinereus</name>
    <name type="common">Koala</name>
    <dbReference type="NCBI Taxonomy" id="38626"/>
    <lineage>
        <taxon>Eukaryota</taxon>
        <taxon>Metazoa</taxon>
        <taxon>Chordata</taxon>
        <taxon>Craniata</taxon>
        <taxon>Vertebrata</taxon>
        <taxon>Euteleostomi</taxon>
        <taxon>Mammalia</taxon>
        <taxon>Metatheria</taxon>
        <taxon>Diprotodontia</taxon>
        <taxon>Phascolarctidae</taxon>
        <taxon>Phascolarctos</taxon>
    </lineage>
</organism>
<dbReference type="RefSeq" id="XP_020821392.1">
    <property type="nucleotide sequence ID" value="XM_020965733.1"/>
</dbReference>
<dbReference type="InParanoid" id="A0A6P5IGR7"/>
<keyword evidence="1" id="KW-1185">Reference proteome</keyword>
<dbReference type="AlphaFoldDB" id="A0A6P5IGR7"/>
<evidence type="ECO:0000313" key="2">
    <source>
        <dbReference type="RefSeq" id="XP_020821392.1"/>
    </source>
</evidence>
<dbReference type="CTD" id="114987"/>
<dbReference type="Gene3D" id="2.130.10.10">
    <property type="entry name" value="YVTN repeat-like/Quinoprotein amine dehydrogenase"/>
    <property type="match status" value="1"/>
</dbReference>
<dbReference type="SUPFAM" id="SSF50978">
    <property type="entry name" value="WD40 repeat-like"/>
    <property type="match status" value="1"/>
</dbReference>